<dbReference type="EMBL" id="HBUF01552305">
    <property type="protein sequence ID" value="CAG6759341.1"/>
    <property type="molecule type" value="Transcribed_RNA"/>
</dbReference>
<feature type="transmembrane region" description="Helical" evidence="5">
    <location>
        <begin position="58"/>
        <end position="80"/>
    </location>
</feature>
<evidence type="ECO:0000256" key="3">
    <source>
        <dbReference type="ARBA" id="ARBA00022989"/>
    </source>
</evidence>
<dbReference type="EMBL" id="HBUF01199305">
    <property type="protein sequence ID" value="CAG6661312.1"/>
    <property type="molecule type" value="Transcribed_RNA"/>
</dbReference>
<feature type="transmembrane region" description="Helical" evidence="5">
    <location>
        <begin position="100"/>
        <end position="119"/>
    </location>
</feature>
<proteinExistence type="predicted"/>
<dbReference type="Pfam" id="PF02535">
    <property type="entry name" value="Zip"/>
    <property type="match status" value="1"/>
</dbReference>
<evidence type="ECO:0000256" key="2">
    <source>
        <dbReference type="ARBA" id="ARBA00022692"/>
    </source>
</evidence>
<dbReference type="EMBL" id="HBUF01026995">
    <property type="protein sequence ID" value="CAG6613256.1"/>
    <property type="molecule type" value="Transcribed_RNA"/>
</dbReference>
<keyword evidence="3 5" id="KW-1133">Transmembrane helix</keyword>
<feature type="transmembrane region" description="Helical" evidence="5">
    <location>
        <begin position="255"/>
        <end position="273"/>
    </location>
</feature>
<dbReference type="PANTHER" id="PTHR11040">
    <property type="entry name" value="ZINC/IRON TRANSPORTER"/>
    <property type="match status" value="1"/>
</dbReference>
<dbReference type="InterPro" id="IPR003689">
    <property type="entry name" value="ZIP"/>
</dbReference>
<feature type="transmembrane region" description="Helical" evidence="5">
    <location>
        <begin position="219"/>
        <end position="243"/>
    </location>
</feature>
<reference evidence="6" key="1">
    <citation type="submission" date="2021-05" db="EMBL/GenBank/DDBJ databases">
        <authorList>
            <person name="Alioto T."/>
            <person name="Alioto T."/>
            <person name="Gomez Garrido J."/>
        </authorList>
    </citation>
    <scope>NUCLEOTIDE SEQUENCE</scope>
</reference>
<evidence type="ECO:0000256" key="5">
    <source>
        <dbReference type="SAM" id="Phobius"/>
    </source>
</evidence>
<dbReference type="AlphaFoldDB" id="A0A8D8YJL6"/>
<name>A0A8D8YJL6_9HEMI</name>
<evidence type="ECO:0000256" key="1">
    <source>
        <dbReference type="ARBA" id="ARBA00004141"/>
    </source>
</evidence>
<feature type="transmembrane region" description="Helical" evidence="5">
    <location>
        <begin position="318"/>
        <end position="337"/>
    </location>
</feature>
<dbReference type="GO" id="GO:0005886">
    <property type="term" value="C:plasma membrane"/>
    <property type="evidence" value="ECO:0007669"/>
    <property type="project" value="TreeGrafter"/>
</dbReference>
<protein>
    <submittedName>
        <fullName evidence="6">Zinc transporter ZIP1</fullName>
    </submittedName>
</protein>
<dbReference type="EMBL" id="HBUF01026996">
    <property type="protein sequence ID" value="CAG6613257.1"/>
    <property type="molecule type" value="Transcribed_RNA"/>
</dbReference>
<feature type="transmembrane region" description="Helical" evidence="5">
    <location>
        <begin position="285"/>
        <end position="306"/>
    </location>
</feature>
<evidence type="ECO:0000256" key="4">
    <source>
        <dbReference type="ARBA" id="ARBA00023136"/>
    </source>
</evidence>
<feature type="transmembrane region" description="Helical" evidence="5">
    <location>
        <begin position="194"/>
        <end position="213"/>
    </location>
</feature>
<accession>A0A8D8YJL6</accession>
<dbReference type="GO" id="GO:0005385">
    <property type="term" value="F:zinc ion transmembrane transporter activity"/>
    <property type="evidence" value="ECO:0007669"/>
    <property type="project" value="TreeGrafter"/>
</dbReference>
<sequence length="349" mass="38596">MLLHAIQEKYNMNISTVKYIVLVTLFVLTFLATILPLRLVSTLRDTLDPNKRNKYAKAVALLSCFGGGVFMATALLDLLPEVIESFSQIVPHAKFPLPEFVIAFGFFIILVVEQIALFYKEEVIDTMNPIQRLGSRDRDLNERSTLRSQIGVPVFSDELRPAPRDELLSPHVGVGVRDDTPTQWGGDHSSFRSVLMFVSLSLHSLFEGLAIGIQSDLDTVLQVAIAVIIHKVIIGFSVGLKLIQSELSVKSVAQLDFWFSIMSPLGIGIAVGIETMEKNMDKLLLMTGIMQGLATGTFFYVTFIEVIPKEIQSGRNRLLKLLAIIVGFVTVCVVIYVDNQNRAPSTPGS</sequence>
<evidence type="ECO:0000313" key="6">
    <source>
        <dbReference type="EMBL" id="CAG6730067.1"/>
    </source>
</evidence>
<keyword evidence="4 5" id="KW-0472">Membrane</keyword>
<dbReference type="EMBL" id="HBUF01199304">
    <property type="protein sequence ID" value="CAG6661311.1"/>
    <property type="molecule type" value="Transcribed_RNA"/>
</dbReference>
<dbReference type="EMBL" id="HBUF01380536">
    <property type="protein sequence ID" value="CAG6730067.1"/>
    <property type="molecule type" value="Transcribed_RNA"/>
</dbReference>
<organism evidence="6">
    <name type="scientific">Cacopsylla melanoneura</name>
    <dbReference type="NCBI Taxonomy" id="428564"/>
    <lineage>
        <taxon>Eukaryota</taxon>
        <taxon>Metazoa</taxon>
        <taxon>Ecdysozoa</taxon>
        <taxon>Arthropoda</taxon>
        <taxon>Hexapoda</taxon>
        <taxon>Insecta</taxon>
        <taxon>Pterygota</taxon>
        <taxon>Neoptera</taxon>
        <taxon>Paraneoptera</taxon>
        <taxon>Hemiptera</taxon>
        <taxon>Sternorrhyncha</taxon>
        <taxon>Psylloidea</taxon>
        <taxon>Psyllidae</taxon>
        <taxon>Psyllinae</taxon>
        <taxon>Cacopsylla</taxon>
    </lineage>
</organism>
<comment type="subcellular location">
    <subcellularLocation>
        <location evidence="1">Membrane</location>
        <topology evidence="1">Multi-pass membrane protein</topology>
    </subcellularLocation>
</comment>
<feature type="transmembrane region" description="Helical" evidence="5">
    <location>
        <begin position="19"/>
        <end position="37"/>
    </location>
</feature>
<keyword evidence="2 5" id="KW-0812">Transmembrane</keyword>
<dbReference type="PANTHER" id="PTHR11040:SF140">
    <property type="entry name" value="ZRT (ZRT), IRT- (IRT-) LIKE PROTEIN TRANSPORTER"/>
    <property type="match status" value="1"/>
</dbReference>